<protein>
    <submittedName>
        <fullName evidence="2">UORF</fullName>
    </submittedName>
</protein>
<accession>A0A076JRG1</accession>
<evidence type="ECO:0000313" key="2">
    <source>
        <dbReference type="EMBL" id="AII77653.1"/>
    </source>
</evidence>
<evidence type="ECO:0000313" key="1">
    <source>
        <dbReference type="EMBL" id="AII77606.1"/>
    </source>
</evidence>
<name>A0A076JRG1_TRYCR</name>
<organism evidence="2">
    <name type="scientific">Trypanosoma cruzi</name>
    <dbReference type="NCBI Taxonomy" id="5693"/>
    <lineage>
        <taxon>Eukaryota</taxon>
        <taxon>Discoba</taxon>
        <taxon>Euglenozoa</taxon>
        <taxon>Kinetoplastea</taxon>
        <taxon>Metakinetoplastina</taxon>
        <taxon>Trypanosomatida</taxon>
        <taxon>Trypanosomatidae</taxon>
        <taxon>Trypanosoma</taxon>
        <taxon>Schizotrypanum</taxon>
    </lineage>
</organism>
<sequence>MKCQCCRRPRD</sequence>
<dbReference type="EMBL" id="GU784891">
    <property type="protein sequence ID" value="AII77653.1"/>
    <property type="molecule type" value="Genomic_DNA"/>
</dbReference>
<dbReference type="EMBL" id="GU784881">
    <property type="protein sequence ID" value="AII77606.1"/>
    <property type="molecule type" value="Genomic_DNA"/>
</dbReference>
<proteinExistence type="predicted"/>
<reference evidence="2" key="1">
    <citation type="submission" date="2010-02" db="EMBL/GenBank/DDBJ databases">
        <title>The upstream open reading frames (uORFs) in 5'UTR are conserved in representative strains of the three major Trypanosoma cruzi populations.</title>
        <authorList>
            <person name="Jaeger L.H."/>
            <person name="Brandao A.A."/>
        </authorList>
    </citation>
    <scope>NUCLEOTIDE SEQUENCE</scope>
    <source>
        <strain evidence="1">115</strain>
        <strain evidence="2">3663</strain>
    </source>
</reference>